<dbReference type="RefSeq" id="WP_064397731.1">
    <property type="nucleotide sequence ID" value="NZ_LQIR01000026.1"/>
</dbReference>
<dbReference type="AlphaFoldDB" id="A0A101A4W0"/>
<dbReference type="Pfam" id="PF07179">
    <property type="entry name" value="SseB"/>
    <property type="match status" value="2"/>
</dbReference>
<feature type="domain" description="SseB protein N-terminal" evidence="1">
    <location>
        <begin position="10"/>
        <end position="121"/>
    </location>
</feature>
<gene>
    <name evidence="2" type="ORF">AU192_06145</name>
</gene>
<dbReference type="InterPro" id="IPR009839">
    <property type="entry name" value="SseB_N"/>
</dbReference>
<dbReference type="Proteomes" id="UP000053707">
    <property type="component" value="Unassembled WGS sequence"/>
</dbReference>
<accession>A0A101A4W0</accession>
<evidence type="ECO:0000313" key="2">
    <source>
        <dbReference type="EMBL" id="KUI13738.1"/>
    </source>
</evidence>
<keyword evidence="3" id="KW-1185">Reference proteome</keyword>
<feature type="domain" description="SseB protein N-terminal" evidence="1">
    <location>
        <begin position="141"/>
        <end position="249"/>
    </location>
</feature>
<protein>
    <recommendedName>
        <fullName evidence="1">SseB protein N-terminal domain-containing protein</fullName>
    </recommendedName>
</protein>
<organism evidence="2 3">
    <name type="scientific">Mycobacterium lehmannii</name>
    <dbReference type="NCBI Taxonomy" id="2048550"/>
    <lineage>
        <taxon>Bacteria</taxon>
        <taxon>Bacillati</taxon>
        <taxon>Actinomycetota</taxon>
        <taxon>Actinomycetes</taxon>
        <taxon>Mycobacteriales</taxon>
        <taxon>Mycobacteriaceae</taxon>
        <taxon>Mycobacterium</taxon>
    </lineage>
</organism>
<evidence type="ECO:0000259" key="1">
    <source>
        <dbReference type="Pfam" id="PF07179"/>
    </source>
</evidence>
<proteinExistence type="predicted"/>
<sequence length="251" mass="26398">MTLVDNATVRRAVGEFAAQPNQRTALDVLRSCMYSELLFDITGSDEPQDGSFGAGSELQFRGGTGPDGGRALYVFTRQEEIPRLYPPDTRTQSMVTPATGALSFARSRQDAWLYIDPAGPTCGLSAADIDFALRNPNNEPLKTALAALDAGDADREDVLRVLLTEGPLLLGADGNSVPGKTLIRSMTLGDGSTALVGFTSAPEVAAHNPFDGVGDFTTLRVLDMVRKNGHGGIVINPAGPSIAFSAAEIDG</sequence>
<evidence type="ECO:0000313" key="3">
    <source>
        <dbReference type="Proteomes" id="UP000053707"/>
    </source>
</evidence>
<name>A0A101A4W0_9MYCO</name>
<dbReference type="EMBL" id="LQIR01000026">
    <property type="protein sequence ID" value="KUI13738.1"/>
    <property type="molecule type" value="Genomic_DNA"/>
</dbReference>
<comment type="caution">
    <text evidence="2">The sequence shown here is derived from an EMBL/GenBank/DDBJ whole genome shotgun (WGS) entry which is preliminary data.</text>
</comment>
<reference evidence="2 3" key="1">
    <citation type="submission" date="2016-01" db="EMBL/GenBank/DDBJ databases">
        <authorList>
            <consortium name="TB Trials Study Group"/>
            <person name="Sutton G."/>
            <person name="Brinkac L."/>
            <person name="Sanka R."/>
            <person name="Adams M."/>
            <person name="Lau E.L."/>
            <person name="Macaden R."/>
            <person name="Grewal H.M.S."/>
        </authorList>
    </citation>
    <scope>NUCLEOTIDE SEQUENCE [LARGE SCALE GENOMIC DNA]</scope>
    <source>
        <strain evidence="2 3">IS-1744</strain>
    </source>
</reference>